<evidence type="ECO:0000313" key="1">
    <source>
        <dbReference type="EMBL" id="PIA12509.1"/>
    </source>
</evidence>
<dbReference type="EMBL" id="KZ303722">
    <property type="protein sequence ID" value="PIA12509.1"/>
    <property type="molecule type" value="Genomic_DNA"/>
</dbReference>
<protein>
    <submittedName>
        <fullName evidence="1">Uncharacterized protein</fullName>
    </submittedName>
</protein>
<reference evidence="1 2" key="1">
    <citation type="journal article" date="2015" name="Genome Biol. Evol.">
        <title>Phylogenomic analyses indicate that early fungi evolved digesting cell walls of algal ancestors of land plants.</title>
        <authorList>
            <person name="Chang Y."/>
            <person name="Wang S."/>
            <person name="Sekimoto S."/>
            <person name="Aerts A.L."/>
            <person name="Choi C."/>
            <person name="Clum A."/>
            <person name="LaButti K.M."/>
            <person name="Lindquist E.A."/>
            <person name="Yee Ngan C."/>
            <person name="Ohm R.A."/>
            <person name="Salamov A.A."/>
            <person name="Grigoriev I.V."/>
            <person name="Spatafora J.W."/>
            <person name="Berbee M.L."/>
        </authorList>
    </citation>
    <scope>NUCLEOTIDE SEQUENCE [LARGE SCALE GENOMIC DNA]</scope>
    <source>
        <strain evidence="1 2">NRRL 1564</strain>
    </source>
</reference>
<keyword evidence="2" id="KW-1185">Reference proteome</keyword>
<evidence type="ECO:0000313" key="2">
    <source>
        <dbReference type="Proteomes" id="UP000242474"/>
    </source>
</evidence>
<name>A0A2G5B0G6_COERN</name>
<sequence length="202" mass="22889">MNAHISIENGPKRWVTLVVVDCVQPWDLLLGSAHLKLLHIQLMIPAMVKQLKWRGRHIPKEGDTVNIDRDSTPDNNITDPQIPKLVMPTDQDYAEISETMMNMGIIPNSESIPELSTDLELQDQPDVITIRPRKMHAKIGLPPNFFVNSQGNDFFKYDNLYPSVSRANVKARIKHQLTNSKDEDKLINMLMDVGNLATVDAQ</sequence>
<proteinExistence type="predicted"/>
<organism evidence="1 2">
    <name type="scientific">Coemansia reversa (strain ATCC 12441 / NRRL 1564)</name>
    <dbReference type="NCBI Taxonomy" id="763665"/>
    <lineage>
        <taxon>Eukaryota</taxon>
        <taxon>Fungi</taxon>
        <taxon>Fungi incertae sedis</taxon>
        <taxon>Zoopagomycota</taxon>
        <taxon>Kickxellomycotina</taxon>
        <taxon>Kickxellomycetes</taxon>
        <taxon>Kickxellales</taxon>
        <taxon>Kickxellaceae</taxon>
        <taxon>Coemansia</taxon>
    </lineage>
</organism>
<gene>
    <name evidence="1" type="ORF">COEREDRAFT_12693</name>
</gene>
<accession>A0A2G5B0G6</accession>
<dbReference type="Proteomes" id="UP000242474">
    <property type="component" value="Unassembled WGS sequence"/>
</dbReference>
<dbReference type="AlphaFoldDB" id="A0A2G5B0G6"/>